<accession>A0A815B792</accession>
<sequence length="212" mass="24251">MAAIDMPSSSPVFQNLDHPVIESASFNTTAQRNELDLIHKMDQEVRANNIMRFIDLSQITKLEFRSTNVINQLYVIKRILLTSPKLIHLVIGTPLLLHTTLFDNSLLIPVFSQLQALYMIPENVCFPVEYASKLVERFPSLVHVELRTTCLGTDALLVDTLLRGLAKLIHLKIFFTYKLYIDGTCSVDYVIERRRQAFPFNICNKDEVLGKN</sequence>
<reference evidence="1" key="1">
    <citation type="submission" date="2021-02" db="EMBL/GenBank/DDBJ databases">
        <authorList>
            <person name="Nowell W R."/>
        </authorList>
    </citation>
    <scope>NUCLEOTIDE SEQUENCE</scope>
</reference>
<dbReference type="EMBL" id="CAJNOT010001937">
    <property type="protein sequence ID" value="CAF1266301.1"/>
    <property type="molecule type" value="Genomic_DNA"/>
</dbReference>
<proteinExistence type="predicted"/>
<evidence type="ECO:0000313" key="2">
    <source>
        <dbReference type="Proteomes" id="UP000663864"/>
    </source>
</evidence>
<evidence type="ECO:0000313" key="1">
    <source>
        <dbReference type="EMBL" id="CAF1266301.1"/>
    </source>
</evidence>
<gene>
    <name evidence="1" type="ORF">ZHD862_LOCUS26172</name>
</gene>
<name>A0A815B792_9BILA</name>
<organism evidence="1 2">
    <name type="scientific">Rotaria sordida</name>
    <dbReference type="NCBI Taxonomy" id="392033"/>
    <lineage>
        <taxon>Eukaryota</taxon>
        <taxon>Metazoa</taxon>
        <taxon>Spiralia</taxon>
        <taxon>Gnathifera</taxon>
        <taxon>Rotifera</taxon>
        <taxon>Eurotatoria</taxon>
        <taxon>Bdelloidea</taxon>
        <taxon>Philodinida</taxon>
        <taxon>Philodinidae</taxon>
        <taxon>Rotaria</taxon>
    </lineage>
</organism>
<dbReference type="Proteomes" id="UP000663864">
    <property type="component" value="Unassembled WGS sequence"/>
</dbReference>
<dbReference type="AlphaFoldDB" id="A0A815B792"/>
<protein>
    <submittedName>
        <fullName evidence="1">Uncharacterized protein</fullName>
    </submittedName>
</protein>
<comment type="caution">
    <text evidence="1">The sequence shown here is derived from an EMBL/GenBank/DDBJ whole genome shotgun (WGS) entry which is preliminary data.</text>
</comment>